<keyword evidence="10" id="KW-1185">Reference proteome</keyword>
<name>A0AAQ4D5W7_AMBAM</name>
<evidence type="ECO:0000313" key="10">
    <source>
        <dbReference type="Proteomes" id="UP001321473"/>
    </source>
</evidence>
<evidence type="ECO:0000256" key="7">
    <source>
        <dbReference type="ARBA" id="ARBA00023242"/>
    </source>
</evidence>
<evidence type="ECO:0000256" key="6">
    <source>
        <dbReference type="ARBA" id="ARBA00022801"/>
    </source>
</evidence>
<protein>
    <recommendedName>
        <fullName evidence="8">DDE Tnp4 domain-containing protein</fullName>
    </recommendedName>
</protein>
<keyword evidence="4" id="KW-0540">Nuclease</keyword>
<organism evidence="9 10">
    <name type="scientific">Amblyomma americanum</name>
    <name type="common">Lone star tick</name>
    <dbReference type="NCBI Taxonomy" id="6943"/>
    <lineage>
        <taxon>Eukaryota</taxon>
        <taxon>Metazoa</taxon>
        <taxon>Ecdysozoa</taxon>
        <taxon>Arthropoda</taxon>
        <taxon>Chelicerata</taxon>
        <taxon>Arachnida</taxon>
        <taxon>Acari</taxon>
        <taxon>Parasitiformes</taxon>
        <taxon>Ixodida</taxon>
        <taxon>Ixodoidea</taxon>
        <taxon>Ixodidae</taxon>
        <taxon>Amblyomminae</taxon>
        <taxon>Amblyomma</taxon>
    </lineage>
</organism>
<dbReference type="Pfam" id="PF13359">
    <property type="entry name" value="DDE_Tnp_4"/>
    <property type="match status" value="1"/>
</dbReference>
<sequence>MADVVQLGMEIVEDDESEVRVLCESRKNVADIVLLAMEIVEDDESDDEFDAELEAAFALAACKLLRADRNRVSGYFQNVTSRYFDFEFKKLFRLSRETCDLVCERFRRSSSYPKAVSGRRKISAEETILIALSYIGNQSSMNSVADRFDVTESSVVLCLRRVLDFLMDISDEVIAWPDDAELARSKTRFLSKSGGKGPRNTVGCIDGSHVEIAKPEDSTASYINRKKWPSIILQGICNDQNKFLDVFIGFPGSAHDARVLKESPFFAEATSKCGDDYILGDSAYPLLPWLLTPYRDNGSSFPSWKKKFNKYHSQQRVAIENTFGLVKQRFRRLYLIDAKSILQCCKIVMGACVLHNLCNAERDFIAELADNPHIDDVGNNDEDIGITSPACSESRRQMIAQHQC</sequence>
<comment type="similarity">
    <text evidence="3">Belongs to the HARBI1 family.</text>
</comment>
<keyword evidence="7" id="KW-0539">Nucleus</keyword>
<reference evidence="9 10" key="1">
    <citation type="journal article" date="2023" name="Arcadia Sci">
        <title>De novo assembly of a long-read Amblyomma americanum tick genome.</title>
        <authorList>
            <person name="Chou S."/>
            <person name="Poskanzer K.E."/>
            <person name="Rollins M."/>
            <person name="Thuy-Boun P.S."/>
        </authorList>
    </citation>
    <scope>NUCLEOTIDE SEQUENCE [LARGE SCALE GENOMIC DNA]</scope>
    <source>
        <strain evidence="9">F_SG_1</strain>
        <tissue evidence="9">Salivary glands</tissue>
    </source>
</reference>
<evidence type="ECO:0000313" key="9">
    <source>
        <dbReference type="EMBL" id="KAK8757857.1"/>
    </source>
</evidence>
<feature type="domain" description="DDE Tnp4" evidence="8">
    <location>
        <begin position="205"/>
        <end position="356"/>
    </location>
</feature>
<dbReference type="EMBL" id="JARKHS020034743">
    <property type="protein sequence ID" value="KAK8757857.1"/>
    <property type="molecule type" value="Genomic_DNA"/>
</dbReference>
<evidence type="ECO:0000256" key="4">
    <source>
        <dbReference type="ARBA" id="ARBA00022722"/>
    </source>
</evidence>
<dbReference type="GO" id="GO:0005634">
    <property type="term" value="C:nucleus"/>
    <property type="evidence" value="ECO:0007669"/>
    <property type="project" value="UniProtKB-SubCell"/>
</dbReference>
<evidence type="ECO:0000256" key="3">
    <source>
        <dbReference type="ARBA" id="ARBA00006958"/>
    </source>
</evidence>
<proteinExistence type="inferred from homology"/>
<dbReference type="GO" id="GO:0046872">
    <property type="term" value="F:metal ion binding"/>
    <property type="evidence" value="ECO:0007669"/>
    <property type="project" value="UniProtKB-KW"/>
</dbReference>
<evidence type="ECO:0000256" key="2">
    <source>
        <dbReference type="ARBA" id="ARBA00004123"/>
    </source>
</evidence>
<comment type="subcellular location">
    <subcellularLocation>
        <location evidence="2">Nucleus</location>
    </subcellularLocation>
</comment>
<comment type="caution">
    <text evidence="9">The sequence shown here is derived from an EMBL/GenBank/DDBJ whole genome shotgun (WGS) entry which is preliminary data.</text>
</comment>
<dbReference type="Proteomes" id="UP001321473">
    <property type="component" value="Unassembled WGS sequence"/>
</dbReference>
<keyword evidence="6" id="KW-0378">Hydrolase</keyword>
<evidence type="ECO:0000256" key="1">
    <source>
        <dbReference type="ARBA" id="ARBA00001968"/>
    </source>
</evidence>
<dbReference type="InterPro" id="IPR045249">
    <property type="entry name" value="HARBI1-like"/>
</dbReference>
<dbReference type="PANTHER" id="PTHR22930">
    <property type="match status" value="1"/>
</dbReference>
<dbReference type="GO" id="GO:0016787">
    <property type="term" value="F:hydrolase activity"/>
    <property type="evidence" value="ECO:0007669"/>
    <property type="project" value="UniProtKB-KW"/>
</dbReference>
<comment type="cofactor">
    <cofactor evidence="1">
        <name>a divalent metal cation</name>
        <dbReference type="ChEBI" id="CHEBI:60240"/>
    </cofactor>
</comment>
<dbReference type="PANTHER" id="PTHR22930:SF85">
    <property type="entry name" value="GH03217P-RELATED"/>
    <property type="match status" value="1"/>
</dbReference>
<dbReference type="AlphaFoldDB" id="A0AAQ4D5W7"/>
<evidence type="ECO:0000259" key="8">
    <source>
        <dbReference type="Pfam" id="PF13359"/>
    </source>
</evidence>
<keyword evidence="5" id="KW-0479">Metal-binding</keyword>
<accession>A0AAQ4D5W7</accession>
<dbReference type="InterPro" id="IPR027806">
    <property type="entry name" value="HARBI1_dom"/>
</dbReference>
<dbReference type="GO" id="GO:0004518">
    <property type="term" value="F:nuclease activity"/>
    <property type="evidence" value="ECO:0007669"/>
    <property type="project" value="UniProtKB-KW"/>
</dbReference>
<evidence type="ECO:0000256" key="5">
    <source>
        <dbReference type="ARBA" id="ARBA00022723"/>
    </source>
</evidence>
<gene>
    <name evidence="9" type="ORF">V5799_004511</name>
</gene>